<dbReference type="AlphaFoldDB" id="A0AAE0GCN1"/>
<feature type="coiled-coil region" evidence="1">
    <location>
        <begin position="203"/>
        <end position="237"/>
    </location>
</feature>
<accession>A0AAE0GCN1</accession>
<feature type="compositionally biased region" description="Polar residues" evidence="2">
    <location>
        <begin position="287"/>
        <end position="302"/>
    </location>
</feature>
<keyword evidence="4" id="KW-1185">Reference proteome</keyword>
<feature type="region of interest" description="Disordered" evidence="2">
    <location>
        <begin position="259"/>
        <end position="302"/>
    </location>
</feature>
<sequence length="302" mass="33462">MVSRGAVDASNAEKALISARRRTRSMDSSRGSGDRQLRINIAEAMGDNEAIPAFGNSSGRDSDEKVGRMNVCRKCNSQIEEYPSVSEMHGLHQMPENPPMGYSASEGEWIWMTEAESRLCHNLYLKASYFALAERGPTDIPNGSPGGPIALRTDYLALWSTDWEMLEHSANVTAKADQIIKAQRTVAEAKQKEQAKVSGDLRHSSMLAEMEILRKQVTDLQKQNKKLEDTNEELLKNCHFLHVQNKEIKQMKLIVRPAKQSTTGLKSRLGKSVTAAESEAVDEPENGQKQIASTDSTVETLS</sequence>
<name>A0AAE0GCN1_9CHLO</name>
<gene>
    <name evidence="3" type="ORF">CYMTET_16116</name>
</gene>
<dbReference type="EMBL" id="LGRX02007030">
    <property type="protein sequence ID" value="KAK3275770.1"/>
    <property type="molecule type" value="Genomic_DNA"/>
</dbReference>
<dbReference type="Proteomes" id="UP001190700">
    <property type="component" value="Unassembled WGS sequence"/>
</dbReference>
<reference evidence="3 4" key="1">
    <citation type="journal article" date="2015" name="Genome Biol. Evol.">
        <title>Comparative Genomics of a Bacterivorous Green Alga Reveals Evolutionary Causalities and Consequences of Phago-Mixotrophic Mode of Nutrition.</title>
        <authorList>
            <person name="Burns J.A."/>
            <person name="Paasch A."/>
            <person name="Narechania A."/>
            <person name="Kim E."/>
        </authorList>
    </citation>
    <scope>NUCLEOTIDE SEQUENCE [LARGE SCALE GENOMIC DNA]</scope>
    <source>
        <strain evidence="3 4">PLY_AMNH</strain>
    </source>
</reference>
<keyword evidence="1" id="KW-0175">Coiled coil</keyword>
<protein>
    <submittedName>
        <fullName evidence="3">Uncharacterized protein</fullName>
    </submittedName>
</protein>
<evidence type="ECO:0000256" key="1">
    <source>
        <dbReference type="SAM" id="Coils"/>
    </source>
</evidence>
<proteinExistence type="predicted"/>
<evidence type="ECO:0000256" key="2">
    <source>
        <dbReference type="SAM" id="MobiDB-lite"/>
    </source>
</evidence>
<evidence type="ECO:0000313" key="4">
    <source>
        <dbReference type="Proteomes" id="UP001190700"/>
    </source>
</evidence>
<comment type="caution">
    <text evidence="3">The sequence shown here is derived from an EMBL/GenBank/DDBJ whole genome shotgun (WGS) entry which is preliminary data.</text>
</comment>
<organism evidence="3 4">
    <name type="scientific">Cymbomonas tetramitiformis</name>
    <dbReference type="NCBI Taxonomy" id="36881"/>
    <lineage>
        <taxon>Eukaryota</taxon>
        <taxon>Viridiplantae</taxon>
        <taxon>Chlorophyta</taxon>
        <taxon>Pyramimonadophyceae</taxon>
        <taxon>Pyramimonadales</taxon>
        <taxon>Pyramimonadaceae</taxon>
        <taxon>Cymbomonas</taxon>
    </lineage>
</organism>
<evidence type="ECO:0000313" key="3">
    <source>
        <dbReference type="EMBL" id="KAK3275770.1"/>
    </source>
</evidence>